<organism evidence="1 2">
    <name type="scientific">Mya arenaria</name>
    <name type="common">Soft-shell clam</name>
    <dbReference type="NCBI Taxonomy" id="6604"/>
    <lineage>
        <taxon>Eukaryota</taxon>
        <taxon>Metazoa</taxon>
        <taxon>Spiralia</taxon>
        <taxon>Lophotrochozoa</taxon>
        <taxon>Mollusca</taxon>
        <taxon>Bivalvia</taxon>
        <taxon>Autobranchia</taxon>
        <taxon>Heteroconchia</taxon>
        <taxon>Euheterodonta</taxon>
        <taxon>Imparidentia</taxon>
        <taxon>Neoheterodontei</taxon>
        <taxon>Myida</taxon>
        <taxon>Myoidea</taxon>
        <taxon>Myidae</taxon>
        <taxon>Mya</taxon>
    </lineage>
</organism>
<evidence type="ECO:0008006" key="3">
    <source>
        <dbReference type="Google" id="ProtNLM"/>
    </source>
</evidence>
<protein>
    <recommendedName>
        <fullName evidence="3">G domain-containing protein</fullName>
    </recommendedName>
</protein>
<accession>A0ABY7EMG1</accession>
<reference evidence="1" key="1">
    <citation type="submission" date="2022-11" db="EMBL/GenBank/DDBJ databases">
        <title>Centuries of genome instability and evolution in soft-shell clam transmissible cancer (bioRxiv).</title>
        <authorList>
            <person name="Hart S.F.M."/>
            <person name="Yonemitsu M.A."/>
            <person name="Giersch R.M."/>
            <person name="Beal B.F."/>
            <person name="Arriagada G."/>
            <person name="Davis B.W."/>
            <person name="Ostrander E.A."/>
            <person name="Goff S.P."/>
            <person name="Metzger M.J."/>
        </authorList>
    </citation>
    <scope>NUCLEOTIDE SEQUENCE</scope>
    <source>
        <strain evidence="1">MELC-2E11</strain>
        <tissue evidence="1">Siphon/mantle</tissue>
    </source>
</reference>
<dbReference type="InterPro" id="IPR027417">
    <property type="entry name" value="P-loop_NTPase"/>
</dbReference>
<dbReference type="SUPFAM" id="SSF52540">
    <property type="entry name" value="P-loop containing nucleoside triphosphate hydrolases"/>
    <property type="match status" value="1"/>
</dbReference>
<dbReference type="PANTHER" id="PTHR14241">
    <property type="entry name" value="INTERFERON-INDUCED PROTEIN 44"/>
    <property type="match status" value="1"/>
</dbReference>
<dbReference type="Gene3D" id="3.40.50.300">
    <property type="entry name" value="P-loop containing nucleotide triphosphate hydrolases"/>
    <property type="match status" value="1"/>
</dbReference>
<dbReference type="PANTHER" id="PTHR14241:SF32">
    <property type="entry name" value="VWFA DOMAIN-CONTAINING PROTEIN-RELATED"/>
    <property type="match status" value="1"/>
</dbReference>
<evidence type="ECO:0000313" key="2">
    <source>
        <dbReference type="Proteomes" id="UP001164746"/>
    </source>
</evidence>
<sequence length="208" mass="22919">MESAETNLKINIKKHKIKDLKITLVGHAGAGKSTFINSVFSTSRGRMVDLVGVKSENVAGLGTLKFNLDTTKAATPKYRPNCVIFVASAEVMLNLDIMTDSTLKDQLKGLNACVPRDIAKIAVVTKCDNICNDTAKDASNIFKSRIVERVVKRAASTFGLQENKVFPIVNYTKEVETNTKLNVPIMYALRYALDYATDRVEDPLSDED</sequence>
<gene>
    <name evidence="1" type="ORF">MAR_035255</name>
</gene>
<keyword evidence="2" id="KW-1185">Reference proteome</keyword>
<dbReference type="EMBL" id="CP111018">
    <property type="protein sequence ID" value="WAR10179.1"/>
    <property type="molecule type" value="Genomic_DNA"/>
</dbReference>
<proteinExistence type="predicted"/>
<dbReference type="Proteomes" id="UP001164746">
    <property type="component" value="Chromosome 7"/>
</dbReference>
<name>A0ABY7EMG1_MYAAR</name>
<evidence type="ECO:0000313" key="1">
    <source>
        <dbReference type="EMBL" id="WAR10179.1"/>
    </source>
</evidence>